<feature type="region of interest" description="Disordered" evidence="1">
    <location>
        <begin position="39"/>
        <end position="67"/>
    </location>
</feature>
<evidence type="ECO:0000313" key="2">
    <source>
        <dbReference type="EMBL" id="TNN83819.1"/>
    </source>
</evidence>
<evidence type="ECO:0000313" key="3">
    <source>
        <dbReference type="Proteomes" id="UP000314294"/>
    </source>
</evidence>
<dbReference type="EMBL" id="SRLO01000031">
    <property type="protein sequence ID" value="TNN83819.1"/>
    <property type="molecule type" value="Genomic_DNA"/>
</dbReference>
<keyword evidence="3" id="KW-1185">Reference proteome</keyword>
<sequence length="109" mass="11309">MSVNPDSGFEGLEDRKCFLFGPALHSALPADVDCQLGFSHPQNLAEPRKSEEGPVDDGGGPAPTLSAYRGFPRPSSAGYLAVGSRVLVHAGLLLCCSSASCTHLLLVGL</sequence>
<accession>A0A4Z2J0T1</accession>
<proteinExistence type="predicted"/>
<comment type="caution">
    <text evidence="2">The sequence shown here is derived from an EMBL/GenBank/DDBJ whole genome shotgun (WGS) entry which is preliminary data.</text>
</comment>
<dbReference type="AlphaFoldDB" id="A0A4Z2J0T1"/>
<protein>
    <submittedName>
        <fullName evidence="2">Uncharacterized protein</fullName>
    </submittedName>
</protein>
<reference evidence="2 3" key="1">
    <citation type="submission" date="2019-03" db="EMBL/GenBank/DDBJ databases">
        <title>First draft genome of Liparis tanakae, snailfish: a comprehensive survey of snailfish specific genes.</title>
        <authorList>
            <person name="Kim W."/>
            <person name="Song I."/>
            <person name="Jeong J.-H."/>
            <person name="Kim D."/>
            <person name="Kim S."/>
            <person name="Ryu S."/>
            <person name="Song J.Y."/>
            <person name="Lee S.K."/>
        </authorList>
    </citation>
    <scope>NUCLEOTIDE SEQUENCE [LARGE SCALE GENOMIC DNA]</scope>
    <source>
        <tissue evidence="2">Muscle</tissue>
    </source>
</reference>
<evidence type="ECO:0000256" key="1">
    <source>
        <dbReference type="SAM" id="MobiDB-lite"/>
    </source>
</evidence>
<organism evidence="2 3">
    <name type="scientific">Liparis tanakae</name>
    <name type="common">Tanaka's snailfish</name>
    <dbReference type="NCBI Taxonomy" id="230148"/>
    <lineage>
        <taxon>Eukaryota</taxon>
        <taxon>Metazoa</taxon>
        <taxon>Chordata</taxon>
        <taxon>Craniata</taxon>
        <taxon>Vertebrata</taxon>
        <taxon>Euteleostomi</taxon>
        <taxon>Actinopterygii</taxon>
        <taxon>Neopterygii</taxon>
        <taxon>Teleostei</taxon>
        <taxon>Neoteleostei</taxon>
        <taxon>Acanthomorphata</taxon>
        <taxon>Eupercaria</taxon>
        <taxon>Perciformes</taxon>
        <taxon>Cottioidei</taxon>
        <taxon>Cottales</taxon>
        <taxon>Liparidae</taxon>
        <taxon>Liparis</taxon>
    </lineage>
</organism>
<dbReference type="Proteomes" id="UP000314294">
    <property type="component" value="Unassembled WGS sequence"/>
</dbReference>
<gene>
    <name evidence="2" type="ORF">EYF80_005995</name>
</gene>
<name>A0A4Z2J0T1_9TELE</name>